<accession>A0A9D5DIS4</accession>
<dbReference type="PROSITE" id="PS50102">
    <property type="entry name" value="RRM"/>
    <property type="match status" value="2"/>
</dbReference>
<name>A0A9D5DIS4_9CRYT</name>
<organism evidence="5">
    <name type="scientific">Cryptosporidium canis</name>
    <dbReference type="NCBI Taxonomy" id="195482"/>
    <lineage>
        <taxon>Eukaryota</taxon>
        <taxon>Sar</taxon>
        <taxon>Alveolata</taxon>
        <taxon>Apicomplexa</taxon>
        <taxon>Conoidasida</taxon>
        <taxon>Coccidia</taxon>
        <taxon>Eucoccidiorida</taxon>
        <taxon>Eimeriorina</taxon>
        <taxon>Cryptosporidiidae</taxon>
        <taxon>Cryptosporidium</taxon>
    </lineage>
</organism>
<protein>
    <submittedName>
        <fullName evidence="5">RRM domain-containing protein</fullName>
    </submittedName>
</protein>
<dbReference type="InterPro" id="IPR000504">
    <property type="entry name" value="RRM_dom"/>
</dbReference>
<comment type="caution">
    <text evidence="5">The sequence shown here is derived from an EMBL/GenBank/DDBJ whole genome shotgun (WGS) entry which is preliminary data.</text>
</comment>
<evidence type="ECO:0000256" key="2">
    <source>
        <dbReference type="PROSITE-ProRule" id="PRU00176"/>
    </source>
</evidence>
<dbReference type="SUPFAM" id="SSF54928">
    <property type="entry name" value="RNA-binding domain, RBD"/>
    <property type="match status" value="2"/>
</dbReference>
<gene>
    <name evidence="5" type="ORF">OJ253_1770</name>
</gene>
<sequence>MNSDQTFESEASDESCVSMADDIERSNINTEDLGVSSGVAPMEIGGLEVPHEMEDFRRVITPLSKDQLIELLAGACIRNQDIQKRVFTVICESRSHRRLYIKNLPFSANTESVLELFSQFGDVEEGIVLKKDGKSRGYAFVTFKYIESALLACKNPVTMNGRFLMVKLAADPFPFEAKRSDALRRKLFVRNLGFETNEDSLSEVLGQYGELEESVILRTKSGESKGYGFVTFTSTEATIKALQQPHHIIDGRLVFVHQAVEGKARVPKNKENHSNNLKQTHNEVRDKSSGFLNQGKLLAPAPNLDFQFTGGKLTSDSSFLYPMEKTSFDTGFNLQYAGTGRSLFDDEYLSPVSDVDPSLVSFSNPVNDFNLLDNSSAIIANCNTNMRFGASKDSHSLKTSTSNDFNIPMRNSNMSKPDVSAAKGFNNPNGMGLSTKPKSSVHQINNDSSSETAYTNSVEGNLFSRNLNLDASSPVWNPPKGSKMTRSFLNTQVKSPVHSHLMGNYSSTPWMVSNDFKPKMKLREDESGVKGSQGKEIAGAFAPNFCYKESSQFPASKTLSWTNILDRFGLSTASDNQLLRTKNVNKKRDSKRMSSSYLNQDTKFRAF</sequence>
<dbReference type="InterPro" id="IPR012677">
    <property type="entry name" value="Nucleotide-bd_a/b_plait_sf"/>
</dbReference>
<feature type="domain" description="RRM" evidence="4">
    <location>
        <begin position="97"/>
        <end position="171"/>
    </location>
</feature>
<dbReference type="Pfam" id="PF00076">
    <property type="entry name" value="RRM_1"/>
    <property type="match status" value="2"/>
</dbReference>
<feature type="compositionally biased region" description="Polar residues" evidence="3">
    <location>
        <begin position="436"/>
        <end position="454"/>
    </location>
</feature>
<dbReference type="Proteomes" id="UP001067231">
    <property type="component" value="Unassembled WGS sequence"/>
</dbReference>
<feature type="domain" description="RRM" evidence="4">
    <location>
        <begin position="185"/>
        <end position="261"/>
    </location>
</feature>
<proteinExistence type="predicted"/>
<evidence type="ECO:0000256" key="1">
    <source>
        <dbReference type="ARBA" id="ARBA00022884"/>
    </source>
</evidence>
<dbReference type="EMBL" id="JAPCXC010000039">
    <property type="protein sequence ID" value="KAJ1608874.1"/>
    <property type="molecule type" value="Genomic_DNA"/>
</dbReference>
<dbReference type="InterPro" id="IPR050886">
    <property type="entry name" value="RNA-binding_reg"/>
</dbReference>
<evidence type="ECO:0000259" key="4">
    <source>
        <dbReference type="PROSITE" id="PS50102"/>
    </source>
</evidence>
<dbReference type="SMART" id="SM00360">
    <property type="entry name" value="RRM"/>
    <property type="match status" value="2"/>
</dbReference>
<dbReference type="AlphaFoldDB" id="A0A9D5DIS4"/>
<dbReference type="InterPro" id="IPR035979">
    <property type="entry name" value="RBD_domain_sf"/>
</dbReference>
<evidence type="ECO:0000313" key="5">
    <source>
        <dbReference type="EMBL" id="KAJ1608874.1"/>
    </source>
</evidence>
<feature type="compositionally biased region" description="Polar residues" evidence="3">
    <location>
        <begin position="397"/>
        <end position="412"/>
    </location>
</feature>
<dbReference type="PANTHER" id="PTHR48024:SF25">
    <property type="entry name" value="UBP1-ASSOCIATED PROTEIN 2C"/>
    <property type="match status" value="1"/>
</dbReference>
<feature type="region of interest" description="Disordered" evidence="3">
    <location>
        <begin position="585"/>
        <end position="607"/>
    </location>
</feature>
<dbReference type="GO" id="GO:0003723">
    <property type="term" value="F:RNA binding"/>
    <property type="evidence" value="ECO:0007669"/>
    <property type="project" value="UniProtKB-UniRule"/>
</dbReference>
<reference evidence="5" key="1">
    <citation type="submission" date="2022-10" db="EMBL/GenBank/DDBJ databases">
        <title>Adaptive evolution leads to modifications in subtelomeric GC content in a zoonotic Cryptosporidium species.</title>
        <authorList>
            <person name="Li J."/>
            <person name="Feng Y."/>
            <person name="Xiao L."/>
        </authorList>
    </citation>
    <scope>NUCLEOTIDE SEQUENCE</scope>
    <source>
        <strain evidence="5">33844</strain>
    </source>
</reference>
<dbReference type="CDD" id="cd00590">
    <property type="entry name" value="RRM_SF"/>
    <property type="match status" value="1"/>
</dbReference>
<dbReference type="Gene3D" id="3.30.70.330">
    <property type="match status" value="2"/>
</dbReference>
<dbReference type="PANTHER" id="PTHR48024">
    <property type="entry name" value="GEO13361P1-RELATED"/>
    <property type="match status" value="1"/>
</dbReference>
<evidence type="ECO:0000256" key="3">
    <source>
        <dbReference type="SAM" id="MobiDB-lite"/>
    </source>
</evidence>
<dbReference type="GO" id="GO:0005634">
    <property type="term" value="C:nucleus"/>
    <property type="evidence" value="ECO:0007669"/>
    <property type="project" value="TreeGrafter"/>
</dbReference>
<feature type="region of interest" description="Disordered" evidence="3">
    <location>
        <begin position="392"/>
        <end position="412"/>
    </location>
</feature>
<dbReference type="OrthoDB" id="1875751at2759"/>
<feature type="region of interest" description="Disordered" evidence="3">
    <location>
        <begin position="426"/>
        <end position="454"/>
    </location>
</feature>
<keyword evidence="1 2" id="KW-0694">RNA-binding</keyword>